<gene>
    <name evidence="1" type="ORF">AWB78_07852</name>
</gene>
<accession>A0A158EI26</accession>
<dbReference type="Proteomes" id="UP000071859">
    <property type="component" value="Unassembled WGS sequence"/>
</dbReference>
<reference evidence="1" key="1">
    <citation type="submission" date="2016-01" db="EMBL/GenBank/DDBJ databases">
        <authorList>
            <person name="Peeters C."/>
        </authorList>
    </citation>
    <scope>NUCLEOTIDE SEQUENCE</scope>
    <source>
        <strain evidence="1">LMG 29321</strain>
    </source>
</reference>
<proteinExistence type="predicted"/>
<evidence type="ECO:0000313" key="1">
    <source>
        <dbReference type="EMBL" id="SAL06056.1"/>
    </source>
</evidence>
<protein>
    <submittedName>
        <fullName evidence="1">Uncharacterized protein</fullName>
    </submittedName>
</protein>
<dbReference type="EMBL" id="FCOX02000099">
    <property type="protein sequence ID" value="SAL06056.1"/>
    <property type="molecule type" value="Genomic_DNA"/>
</dbReference>
<organism evidence="1 2">
    <name type="scientific">Caballeronia calidae</name>
    <dbReference type="NCBI Taxonomy" id="1777139"/>
    <lineage>
        <taxon>Bacteria</taxon>
        <taxon>Pseudomonadati</taxon>
        <taxon>Pseudomonadota</taxon>
        <taxon>Betaproteobacteria</taxon>
        <taxon>Burkholderiales</taxon>
        <taxon>Burkholderiaceae</taxon>
        <taxon>Caballeronia</taxon>
    </lineage>
</organism>
<keyword evidence="2" id="KW-1185">Reference proteome</keyword>
<dbReference type="AlphaFoldDB" id="A0A158EI26"/>
<comment type="caution">
    <text evidence="1">The sequence shown here is derived from an EMBL/GenBank/DDBJ whole genome shotgun (WGS) entry which is preliminary data.</text>
</comment>
<sequence>MHANVQVEYDKILSPTTKYKLGFPIISRPIHRETQTAERSQHWLGNHLIVFYQQQLHSLPGFETLSEAIFRALP</sequence>
<evidence type="ECO:0000313" key="2">
    <source>
        <dbReference type="Proteomes" id="UP000071859"/>
    </source>
</evidence>
<name>A0A158EI26_9BURK</name>